<evidence type="ECO:0000256" key="2">
    <source>
        <dbReference type="ARBA" id="ARBA00022737"/>
    </source>
</evidence>
<dbReference type="SUPFAM" id="SSF57667">
    <property type="entry name" value="beta-beta-alpha zinc fingers"/>
    <property type="match status" value="3"/>
</dbReference>
<dbReference type="Pfam" id="PF00096">
    <property type="entry name" value="zf-C2H2"/>
    <property type="match status" value="2"/>
</dbReference>
<accession>A0A8D8CEU8</accession>
<reference evidence="8" key="1">
    <citation type="submission" date="2021-05" db="EMBL/GenBank/DDBJ databases">
        <authorList>
            <person name="Alioto T."/>
            <person name="Alioto T."/>
            <person name="Gomez Garrido J."/>
        </authorList>
    </citation>
    <scope>NUCLEOTIDE SEQUENCE</scope>
</reference>
<organism evidence="8">
    <name type="scientific">Culex pipiens</name>
    <name type="common">House mosquito</name>
    <dbReference type="NCBI Taxonomy" id="7175"/>
    <lineage>
        <taxon>Eukaryota</taxon>
        <taxon>Metazoa</taxon>
        <taxon>Ecdysozoa</taxon>
        <taxon>Arthropoda</taxon>
        <taxon>Hexapoda</taxon>
        <taxon>Insecta</taxon>
        <taxon>Pterygota</taxon>
        <taxon>Neoptera</taxon>
        <taxon>Endopterygota</taxon>
        <taxon>Diptera</taxon>
        <taxon>Nematocera</taxon>
        <taxon>Culicoidea</taxon>
        <taxon>Culicidae</taxon>
        <taxon>Culicinae</taxon>
        <taxon>Culicini</taxon>
        <taxon>Culex</taxon>
        <taxon>Culex</taxon>
    </lineage>
</organism>
<feature type="domain" description="C2H2-type" evidence="7">
    <location>
        <begin position="278"/>
        <end position="305"/>
    </location>
</feature>
<feature type="compositionally biased region" description="Polar residues" evidence="6">
    <location>
        <begin position="205"/>
        <end position="222"/>
    </location>
</feature>
<feature type="domain" description="C2H2-type" evidence="7">
    <location>
        <begin position="420"/>
        <end position="447"/>
    </location>
</feature>
<feature type="compositionally biased region" description="Basic and acidic residues" evidence="6">
    <location>
        <begin position="187"/>
        <end position="204"/>
    </location>
</feature>
<dbReference type="PANTHER" id="PTHR24408:SF58">
    <property type="entry name" value="TRANSCRIPTION FACTOR (TFIIIA), PUTATIVE (AFU_ORTHOLOGUE AFUA_1G05150)-RELATED"/>
    <property type="match status" value="1"/>
</dbReference>
<dbReference type="InterPro" id="IPR036236">
    <property type="entry name" value="Znf_C2H2_sf"/>
</dbReference>
<dbReference type="PANTHER" id="PTHR24408">
    <property type="entry name" value="ZINC FINGER PROTEIN"/>
    <property type="match status" value="1"/>
</dbReference>
<dbReference type="SMART" id="SM00355">
    <property type="entry name" value="ZnF_C2H2"/>
    <property type="match status" value="8"/>
</dbReference>
<proteinExistence type="predicted"/>
<evidence type="ECO:0000259" key="7">
    <source>
        <dbReference type="PROSITE" id="PS50157"/>
    </source>
</evidence>
<dbReference type="PROSITE" id="PS00028">
    <property type="entry name" value="ZINC_FINGER_C2H2_1"/>
    <property type="match status" value="6"/>
</dbReference>
<evidence type="ECO:0000256" key="3">
    <source>
        <dbReference type="ARBA" id="ARBA00022771"/>
    </source>
</evidence>
<feature type="domain" description="C2H2-type" evidence="7">
    <location>
        <begin position="363"/>
        <end position="391"/>
    </location>
</feature>
<keyword evidence="3 5" id="KW-0863">Zinc-finger</keyword>
<dbReference type="GO" id="GO:0043565">
    <property type="term" value="F:sequence-specific DNA binding"/>
    <property type="evidence" value="ECO:0007669"/>
    <property type="project" value="TreeGrafter"/>
</dbReference>
<dbReference type="EMBL" id="HBUE01120000">
    <property type="protein sequence ID" value="CAG6492002.1"/>
    <property type="molecule type" value="Transcribed_RNA"/>
</dbReference>
<evidence type="ECO:0000256" key="4">
    <source>
        <dbReference type="ARBA" id="ARBA00022833"/>
    </source>
</evidence>
<keyword evidence="1" id="KW-0479">Metal-binding</keyword>
<feature type="region of interest" description="Disordered" evidence="6">
    <location>
        <begin position="185"/>
        <end position="222"/>
    </location>
</feature>
<dbReference type="InterPro" id="IPR013087">
    <property type="entry name" value="Znf_C2H2_type"/>
</dbReference>
<keyword evidence="4" id="KW-0862">Zinc</keyword>
<evidence type="ECO:0000313" key="8">
    <source>
        <dbReference type="EMBL" id="CAG6492002.1"/>
    </source>
</evidence>
<evidence type="ECO:0000256" key="6">
    <source>
        <dbReference type="SAM" id="MobiDB-lite"/>
    </source>
</evidence>
<name>A0A8D8CEU8_CULPI</name>
<evidence type="ECO:0000256" key="5">
    <source>
        <dbReference type="PROSITE-ProRule" id="PRU00042"/>
    </source>
</evidence>
<dbReference type="Gene3D" id="3.30.160.60">
    <property type="entry name" value="Classic Zinc Finger"/>
    <property type="match status" value="4"/>
</dbReference>
<evidence type="ECO:0000256" key="1">
    <source>
        <dbReference type="ARBA" id="ARBA00022723"/>
    </source>
</evidence>
<dbReference type="Pfam" id="PF13912">
    <property type="entry name" value="zf-C2H2_6"/>
    <property type="match status" value="1"/>
</dbReference>
<sequence length="551" mass="64242">MLLALRNFPNVCRLCLRTEPGQVMVSILETVPEFGEQLSNLLDDFCSAAPEDIVASLPSTVCQQCLREFIAAYKLKQRQEFLLRVQVAYARFKFDSNVDSLRQLYDNNADYMRTVFCELGIINENEMLDWDALVDQKPDFERIGKTTTASNNEISFDMVIDKEILTDEIKIEFVDMEVNDFQTVQQKESKSNNNRKLELVDKNKAQTSEQSKNVDSQTRDQNLSCGSCDYSTCSTEAFEYHLQNHPVSTRICDIDACGKQFKQRKCLVAHKKSAHSRFMCANCYVTLKDEHSLKVHAKWHEGETLISCFYCPMKFEAKDEYRLHLDTIHGANECHSCDTCGLQFKDVTALRSHLRSHADVRNFKCPDCDKTFKFRKDVVRHKKAVHANERFTCKYCSKSYVRNDKLRQHIERSHDLQTYFLCEICVKSFPTKEQLQEHKGHHAAPRTHQCATCMVTYPGQKELKAHQCITYRDDYVCCERDFKFHRHYNRHMFLAHGEKTNVRVKPDSMLKFKSRCKKCNVVFESTKLKTIHEKACKKQERAQKQVVTTYL</sequence>
<dbReference type="PROSITE" id="PS50157">
    <property type="entry name" value="ZINC_FINGER_C2H2_2"/>
    <property type="match status" value="6"/>
</dbReference>
<protein>
    <submittedName>
        <fullName evidence="8">Zinc finger protein 786</fullName>
    </submittedName>
</protein>
<dbReference type="GO" id="GO:0000981">
    <property type="term" value="F:DNA-binding transcription factor activity, RNA polymerase II-specific"/>
    <property type="evidence" value="ECO:0007669"/>
    <property type="project" value="TreeGrafter"/>
</dbReference>
<dbReference type="AlphaFoldDB" id="A0A8D8CEU8"/>
<feature type="domain" description="C2H2-type" evidence="7">
    <location>
        <begin position="391"/>
        <end position="414"/>
    </location>
</feature>
<feature type="domain" description="C2H2-type" evidence="7">
    <location>
        <begin position="335"/>
        <end position="362"/>
    </location>
</feature>
<dbReference type="GO" id="GO:0008270">
    <property type="term" value="F:zinc ion binding"/>
    <property type="evidence" value="ECO:0007669"/>
    <property type="project" value="UniProtKB-KW"/>
</dbReference>
<feature type="domain" description="C2H2-type" evidence="7">
    <location>
        <begin position="250"/>
        <end position="276"/>
    </location>
</feature>
<dbReference type="GO" id="GO:0005634">
    <property type="term" value="C:nucleus"/>
    <property type="evidence" value="ECO:0007669"/>
    <property type="project" value="TreeGrafter"/>
</dbReference>
<keyword evidence="2" id="KW-0677">Repeat</keyword>